<dbReference type="PANTHER" id="PTHR36109:SF2">
    <property type="entry name" value="MEMBRANE PROTEIN"/>
    <property type="match status" value="1"/>
</dbReference>
<comment type="caution">
    <text evidence="3">The sequence shown here is derived from an EMBL/GenBank/DDBJ whole genome shotgun (WGS) entry which is preliminary data.</text>
</comment>
<dbReference type="AlphaFoldDB" id="A0A2N5GG25"/>
<dbReference type="EMBL" id="PGVA01000081">
    <property type="protein sequence ID" value="PLR79681.1"/>
    <property type="molecule type" value="Genomic_DNA"/>
</dbReference>
<accession>A0A2N5GG25</accession>
<dbReference type="Proteomes" id="UP000234951">
    <property type="component" value="Unassembled WGS sequence"/>
</dbReference>
<dbReference type="RefSeq" id="WP_101579466.1">
    <property type="nucleotide sequence ID" value="NZ_PGVA01000081.1"/>
</dbReference>
<dbReference type="Proteomes" id="UP000235114">
    <property type="component" value="Unassembled WGS sequence"/>
</dbReference>
<evidence type="ECO:0000313" key="6">
    <source>
        <dbReference type="Proteomes" id="UP000235114"/>
    </source>
</evidence>
<name>A0A2N5GG25_9BACI</name>
<evidence type="ECO:0000313" key="3">
    <source>
        <dbReference type="EMBL" id="PLR79681.1"/>
    </source>
</evidence>
<evidence type="ECO:0000313" key="4">
    <source>
        <dbReference type="EMBL" id="PLR91981.1"/>
    </source>
</evidence>
<evidence type="ECO:0000259" key="2">
    <source>
        <dbReference type="Pfam" id="PF11181"/>
    </source>
</evidence>
<dbReference type="OrthoDB" id="118405at2"/>
<feature type="domain" description="General stress protein 17M-like" evidence="2">
    <location>
        <begin position="8"/>
        <end position="77"/>
    </location>
</feature>
<gene>
    <name evidence="3" type="ORF">CU635_21750</name>
    <name evidence="4" type="ORF">CVD25_18875</name>
</gene>
<reference evidence="4 6" key="2">
    <citation type="submission" date="2017-12" db="EMBL/GenBank/DDBJ databases">
        <title>Comparative Functional Genomics of Dry Heat Resistant strains isolated from the Viking Spacecraft.</title>
        <authorList>
            <person name="Seuylemezian A."/>
            <person name="Cooper K."/>
            <person name="Vaishampayan P."/>
        </authorList>
    </citation>
    <scope>NUCLEOTIDE SEQUENCE [LARGE SCALE GENOMIC DNA]</scope>
    <source>
        <strain evidence="4 6">ATCC 29669</strain>
    </source>
</reference>
<proteinExistence type="predicted"/>
<dbReference type="InterPro" id="IPR025889">
    <property type="entry name" value="GSP17M-like_dom"/>
</dbReference>
<keyword evidence="6" id="KW-1185">Reference proteome</keyword>
<sequence>MAEQTKHIVGVYDTHEEAIRAVEDLKMQGYRSEEISVIGKHDDEVDEVTEATGTKAEEGLAAGAATGGALGGLAGLLAGVGALAIPGVGPIIAAGPIAATLTGAAVGAGAGGLTGALIGMGIPEDEAGHYESEVKAGKILVLVDGESAKMGRAGFDETDMRSMDGTVTGTGRMDRDNAYLSNNEHLTSNNPASVRDSFNSKDF</sequence>
<reference evidence="3 5" key="1">
    <citation type="submission" date="2017-11" db="EMBL/GenBank/DDBJ databases">
        <title>Comparitive Functional Genomics of Dry Heat Resistant strains isolated from the Viking Spacecraft.</title>
        <authorList>
            <person name="Seuylemezian A."/>
            <person name="Cooper K."/>
            <person name="Vaishampayan P."/>
        </authorList>
    </citation>
    <scope>NUCLEOTIDE SEQUENCE [LARGE SCALE GENOMIC DNA]</scope>
    <source>
        <strain evidence="3 5">M4.6</strain>
    </source>
</reference>
<dbReference type="Pfam" id="PF11181">
    <property type="entry name" value="YflT"/>
    <property type="match status" value="1"/>
</dbReference>
<feature type="region of interest" description="Disordered" evidence="1">
    <location>
        <begin position="156"/>
        <end position="203"/>
    </location>
</feature>
<dbReference type="PANTHER" id="PTHR36109">
    <property type="entry name" value="MEMBRANE PROTEIN-RELATED"/>
    <property type="match status" value="1"/>
</dbReference>
<organism evidence="3 5">
    <name type="scientific">Bacillus canaveralius</name>
    <dbReference type="NCBI Taxonomy" id="1403243"/>
    <lineage>
        <taxon>Bacteria</taxon>
        <taxon>Bacillati</taxon>
        <taxon>Bacillota</taxon>
        <taxon>Bacilli</taxon>
        <taxon>Bacillales</taxon>
        <taxon>Bacillaceae</taxon>
        <taxon>Bacillus</taxon>
    </lineage>
</organism>
<dbReference type="InterPro" id="IPR052948">
    <property type="entry name" value="Low_temp-induced_all0457"/>
</dbReference>
<feature type="compositionally biased region" description="Polar residues" evidence="1">
    <location>
        <begin position="179"/>
        <end position="192"/>
    </location>
</feature>
<protein>
    <recommendedName>
        <fullName evidence="2">General stress protein 17M-like domain-containing protein</fullName>
    </recommendedName>
</protein>
<dbReference type="EMBL" id="PGVD01000059">
    <property type="protein sequence ID" value="PLR91981.1"/>
    <property type="molecule type" value="Genomic_DNA"/>
</dbReference>
<evidence type="ECO:0000256" key="1">
    <source>
        <dbReference type="SAM" id="MobiDB-lite"/>
    </source>
</evidence>
<evidence type="ECO:0000313" key="5">
    <source>
        <dbReference type="Proteomes" id="UP000234951"/>
    </source>
</evidence>